<name>A0A6A4JQH8_APOLU</name>
<sequence length="1670" mass="186520">MTFFSILWNAILWRRTVKDKKSKTAEKGVAGFEAPFEPEPLNQAEEAEKAFVDVSLHTPAFQNASGFGIDSENDLQDQILIQDVSGLTSPIVAQYLNISELAGSDNDSPSIQTQDVDLAKNYQSNKVSECPHDESLLNNSTSYSNEDLVSSEKDNFQVGKEPNDSIVSDYHSDHLSCHNDPVVEAVIVQSCLPSVLLEELNDNFRVSNENSQDKEDTTPDHGTEPHETVEILSRTPAHELGDHTVVEFSPEQGDLVQETLKVTDSLLGEKPSAELSTLSKHDVDDSLDRPPSPQMSEMNLLHEEMEVNQIIDQIVKSDGDSQVEVMDENVEDILSNDNRNLLQVKEDREAEHDENSAVTNEIDTAAAIDFPNVCNKMDDCSVKVSNNNRVEEIVPDDSRLITEVQASISSVQLTADITSDETVSGTQLPLDYSTNYMVRSDSLVNFLPNAHFSEISDSSKIFTKSLELKDDSFWIGDTFGTIPESNVENASAVVCPPIEQENSCMEEIMCTSTGILKLSDSCGDIRQSNLADVELEENTLIEINKSEQIEESSKVTKSNFLLPCVFRYDVGGTIADNRHLEADAEVAHDVYQNVVSGVLQSDTSKQSTKPPKFDTKGKELGLTIHYKEECNEQSSTKSEDDTMENIDELSFDVNVNINRGDNMVHDIDNFPQKEEFYLDAEPVSRLKSTPRNDLSIGTGTNENMPSLPRSEIYFQGGTNSSGHINENITQNVDTRPQNLMNMRDFKTPEFSPGMSPDVSVYNFPEEFVPQIIPADYNIDNNTVPVSFSVNAVNLDDSIPIVSVGMTNYYGTSKWQEPIPFTAPDSGGTINFDTGGLRFISKNESLFYTHMRPENKSLESGSESYISKVNNELYPFIDGASYLFGIPEEVRKDDYFNPCVGAAPSCRMPGKTLDSSKCEALKVGGFSLDEQNNLVGRREQSWSVGQRLLQNDPFPSVEGIESKYKDGCYRSGMKVQIDSEHLQKSITQPCGVWNTPEQLLPVQKTTSYHNGFESSEQYPQALENVQHHPIDFVPMDYLQSTVYENNQETLCNTTNGYEFINPYGVGVFPMLNLPFCLPDPSYAPRGPLPPFVFPIGPVNMEQNEGPSAQLEPDSLNGLYPLTPHPCWVGFDDNRTQNDISIKNEISTSEINRNFQLPQICINEPVEDHENDNEECPIPDPYFQLAENSSLHSVRSKAESYSGSLFCESLRSILSSHNAESDNVIPSFSCSSMKCYNPSLVVRSCETSLSNDSLPSIIVESSYSKSVDEDYPAKEKFMNDVNTALNESMLDQIRSTTDFSGGFLNHEDFQTEVTEKREDIEKNLQGIMEGNEESVVNNFVDELNHVLLSGDRLEVLNLEHVNVVEDNVNTVIQGSEVIEILNEIMDSVVNIGLERMGARSMTYEIPVLATDDQDNIEQNELVKWDLSQVEKNNNVAQHEVDQFDDVLFGIEESEANESIDIGDTELNGGGVGFDDDEIVNNRVRDEDKISAEEVLGVPFNAALVEEDDDDDPVVDMHAHYEENTIKVQVAENTSRVDDRGGETERGEEIVSCSTEISLIDPNLRKSRRNRRRKKKGLDSIESEGIITAESGIGDGSAQLETIEQRPYKQENHPLEVSNFEHITVPEVTEEPRGEHEDQCREEQDGDYEENDGSLGNSSNNRKRRNRRKKRKN</sequence>
<gene>
    <name evidence="2" type="ORF">GE061_019622</name>
</gene>
<comment type="caution">
    <text evidence="2">The sequence shown here is derived from an EMBL/GenBank/DDBJ whole genome shotgun (WGS) entry which is preliminary data.</text>
</comment>
<feature type="compositionally biased region" description="Basic and acidic residues" evidence="1">
    <location>
        <begin position="1627"/>
        <end position="1640"/>
    </location>
</feature>
<evidence type="ECO:0000256" key="1">
    <source>
        <dbReference type="SAM" id="MobiDB-lite"/>
    </source>
</evidence>
<dbReference type="Proteomes" id="UP000466442">
    <property type="component" value="Linkage Group LG9"/>
</dbReference>
<feature type="compositionally biased region" description="Basic and acidic residues" evidence="1">
    <location>
        <begin position="279"/>
        <end position="288"/>
    </location>
</feature>
<evidence type="ECO:0000313" key="2">
    <source>
        <dbReference type="EMBL" id="KAF6205450.1"/>
    </source>
</evidence>
<proteinExistence type="predicted"/>
<feature type="region of interest" description="Disordered" evidence="1">
    <location>
        <begin position="688"/>
        <end position="707"/>
    </location>
</feature>
<evidence type="ECO:0000313" key="3">
    <source>
        <dbReference type="Proteomes" id="UP000466442"/>
    </source>
</evidence>
<feature type="region of interest" description="Disordered" evidence="1">
    <location>
        <begin position="273"/>
        <end position="292"/>
    </location>
</feature>
<feature type="region of interest" description="Disordered" evidence="1">
    <location>
        <begin position="206"/>
        <end position="226"/>
    </location>
</feature>
<dbReference type="EMBL" id="WIXP02000009">
    <property type="protein sequence ID" value="KAF6205450.1"/>
    <property type="molecule type" value="Genomic_DNA"/>
</dbReference>
<reference evidence="2" key="1">
    <citation type="journal article" date="2021" name="Mol. Ecol. Resour.">
        <title>Apolygus lucorum genome provides insights into omnivorousness and mesophyll feeding.</title>
        <authorList>
            <person name="Liu Y."/>
            <person name="Liu H."/>
            <person name="Wang H."/>
            <person name="Huang T."/>
            <person name="Liu B."/>
            <person name="Yang B."/>
            <person name="Yin L."/>
            <person name="Li B."/>
            <person name="Zhang Y."/>
            <person name="Zhang S."/>
            <person name="Jiang F."/>
            <person name="Zhang X."/>
            <person name="Ren Y."/>
            <person name="Wang B."/>
            <person name="Wang S."/>
            <person name="Lu Y."/>
            <person name="Wu K."/>
            <person name="Fan W."/>
            <person name="Wang G."/>
        </authorList>
    </citation>
    <scope>NUCLEOTIDE SEQUENCE</scope>
    <source>
        <strain evidence="2">12Hb</strain>
    </source>
</reference>
<accession>A0A6A4JQH8</accession>
<feature type="compositionally biased region" description="Basic residues" evidence="1">
    <location>
        <begin position="1658"/>
        <end position="1670"/>
    </location>
</feature>
<feature type="region of interest" description="Disordered" evidence="1">
    <location>
        <begin position="1608"/>
        <end position="1670"/>
    </location>
</feature>
<keyword evidence="3" id="KW-1185">Reference proteome</keyword>
<protein>
    <submittedName>
        <fullName evidence="2">Uncharacterized protein</fullName>
    </submittedName>
</protein>
<organism evidence="2 3">
    <name type="scientific">Apolygus lucorum</name>
    <name type="common">Small green plant bug</name>
    <name type="synonym">Lygocoris lucorum</name>
    <dbReference type="NCBI Taxonomy" id="248454"/>
    <lineage>
        <taxon>Eukaryota</taxon>
        <taxon>Metazoa</taxon>
        <taxon>Ecdysozoa</taxon>
        <taxon>Arthropoda</taxon>
        <taxon>Hexapoda</taxon>
        <taxon>Insecta</taxon>
        <taxon>Pterygota</taxon>
        <taxon>Neoptera</taxon>
        <taxon>Paraneoptera</taxon>
        <taxon>Hemiptera</taxon>
        <taxon>Heteroptera</taxon>
        <taxon>Panheteroptera</taxon>
        <taxon>Cimicomorpha</taxon>
        <taxon>Miridae</taxon>
        <taxon>Mirini</taxon>
        <taxon>Apolygus</taxon>
    </lineage>
</organism>
<feature type="compositionally biased region" description="Polar residues" evidence="1">
    <location>
        <begin position="688"/>
        <end position="704"/>
    </location>
</feature>
<feature type="compositionally biased region" description="Basic and acidic residues" evidence="1">
    <location>
        <begin position="211"/>
        <end position="226"/>
    </location>
</feature>